<name>W5Y027_9CORY</name>
<dbReference type="PATRIC" id="fig|1224164.3.peg.853"/>
<protein>
    <submittedName>
        <fullName evidence="1">Transposase of ISAar7, IS21 family, istA</fullName>
    </submittedName>
</protein>
<gene>
    <name evidence="1" type="ORF">B843_04305</name>
</gene>
<dbReference type="EMBL" id="CP004353">
    <property type="protein sequence ID" value="AHI22250.1"/>
    <property type="molecule type" value="Genomic_DNA"/>
</dbReference>
<evidence type="ECO:0000313" key="2">
    <source>
        <dbReference type="Proteomes" id="UP000019222"/>
    </source>
</evidence>
<organism evidence="1 2">
    <name type="scientific">Corynebacterium vitaeruminis DSM 20294</name>
    <dbReference type="NCBI Taxonomy" id="1224164"/>
    <lineage>
        <taxon>Bacteria</taxon>
        <taxon>Bacillati</taxon>
        <taxon>Actinomycetota</taxon>
        <taxon>Actinomycetes</taxon>
        <taxon>Mycobacteriales</taxon>
        <taxon>Corynebacteriaceae</taxon>
        <taxon>Corynebacterium</taxon>
    </lineage>
</organism>
<proteinExistence type="predicted"/>
<dbReference type="STRING" id="1224164.B843_04305"/>
<accession>W5Y027</accession>
<dbReference type="PANTHER" id="PTHR35004">
    <property type="entry name" value="TRANSPOSASE RV3428C-RELATED"/>
    <property type="match status" value="1"/>
</dbReference>
<dbReference type="HOGENOM" id="CLU_020626_2_1_11"/>
<sequence length="248" mass="27884">MRFGQLFYGETAECVVTGLMNICDLIGGVPHEMVFDNATGIGRRICDKVITSELFSRFRVHYRTKARFCNPASGHEKGNVENAVGFLRRNLLVPVPQGTSLKELNDAFFTGSIRFGDEIHYRHKVAIKDLFDADKQALLSLPTHPFMAVTYRNCVPDKTGVITIDNNRYLVGPSFARRKLLAEVSADLVTVLDEKHHPILSLPRRFGTHPELVYSPASLLPLLKVKPGAWAQSPIRKDIPDILKQWCQ</sequence>
<dbReference type="Proteomes" id="UP000019222">
    <property type="component" value="Chromosome"/>
</dbReference>
<keyword evidence="2" id="KW-1185">Reference proteome</keyword>
<dbReference type="eggNOG" id="COG4584">
    <property type="taxonomic scope" value="Bacteria"/>
</dbReference>
<dbReference type="KEGG" id="cvt:B843_04305"/>
<dbReference type="AlphaFoldDB" id="W5Y027"/>
<evidence type="ECO:0000313" key="1">
    <source>
        <dbReference type="EMBL" id="AHI22250.1"/>
    </source>
</evidence>
<reference evidence="1 2" key="1">
    <citation type="submission" date="2013-02" db="EMBL/GenBank/DDBJ databases">
        <title>The complete genome sequence of Corynebacterium vitaeruminis DSM 20294.</title>
        <authorList>
            <person name="Ruckert C."/>
            <person name="Albersmeier A."/>
            <person name="Kalinowski J."/>
        </authorList>
    </citation>
    <scope>NUCLEOTIDE SEQUENCE [LARGE SCALE GENOMIC DNA]</scope>
    <source>
        <strain evidence="2">ATCC 10234</strain>
    </source>
</reference>